<feature type="domain" description="Nudix hydrolase" evidence="2">
    <location>
        <begin position="28"/>
        <end position="167"/>
    </location>
</feature>
<dbReference type="PROSITE" id="PS51462">
    <property type="entry name" value="NUDIX"/>
    <property type="match status" value="1"/>
</dbReference>
<dbReference type="PANTHER" id="PTHR10885">
    <property type="entry name" value="ISOPENTENYL-DIPHOSPHATE DELTA-ISOMERASE"/>
    <property type="match status" value="1"/>
</dbReference>
<protein>
    <recommendedName>
        <fullName evidence="2">Nudix hydrolase domain-containing protein</fullName>
    </recommendedName>
</protein>
<dbReference type="PROSITE" id="PS00893">
    <property type="entry name" value="NUDIX_BOX"/>
    <property type="match status" value="1"/>
</dbReference>
<dbReference type="STRING" id="391587.KAOT1_06742"/>
<dbReference type="InterPro" id="IPR000086">
    <property type="entry name" value="NUDIX_hydrolase_dom"/>
</dbReference>
<dbReference type="RefSeq" id="WP_007093916.1">
    <property type="nucleotide sequence ID" value="NZ_CP142125.1"/>
</dbReference>
<evidence type="ECO:0000256" key="1">
    <source>
        <dbReference type="ARBA" id="ARBA00022801"/>
    </source>
</evidence>
<comment type="caution">
    <text evidence="3">The sequence shown here is derived from an EMBL/GenBank/DDBJ whole genome shotgun (WGS) entry which is preliminary data.</text>
</comment>
<dbReference type="Pfam" id="PF00293">
    <property type="entry name" value="NUDIX"/>
    <property type="match status" value="1"/>
</dbReference>
<dbReference type="InterPro" id="IPR020084">
    <property type="entry name" value="NUDIX_hydrolase_CS"/>
</dbReference>
<evidence type="ECO:0000259" key="2">
    <source>
        <dbReference type="PROSITE" id="PS51462"/>
    </source>
</evidence>
<accession>A9E5B3</accession>
<dbReference type="CDD" id="cd04692">
    <property type="entry name" value="NUDIX_Hydrolase"/>
    <property type="match status" value="1"/>
</dbReference>
<reference evidence="3 4" key="1">
    <citation type="journal article" date="2011" name="J. Bacteriol.">
        <title>Genome sequence of the algicidal bacterium Kordia algicida OT-1.</title>
        <authorList>
            <person name="Lee H.S."/>
            <person name="Kang S.G."/>
            <person name="Kwon K.K."/>
            <person name="Lee J.H."/>
            <person name="Kim S.J."/>
        </authorList>
    </citation>
    <scope>NUCLEOTIDE SEQUENCE [LARGE SCALE GENOMIC DNA]</scope>
    <source>
        <strain evidence="3 4">OT-1</strain>
    </source>
</reference>
<evidence type="ECO:0000313" key="4">
    <source>
        <dbReference type="Proteomes" id="UP000002945"/>
    </source>
</evidence>
<proteinExistence type="predicted"/>
<sequence length="182" mass="20801">MELIDILDEQGKPTGEILPKREVHRYGHFHASTHLWLYTKTGKVVLQLRAAIKPNFPNCWDVSVAGHISSGEDALQTAVREAQEELGITVQSEKLLQIGHFRIDYQHAEDYHDREFITIFACEIPDEPLQVTLQEEEVADVTLLPLAQIEAELADTELAKKYVPFNKAYAKEVFEKLNDLFE</sequence>
<dbReference type="EMBL" id="ABIB01000010">
    <property type="protein sequence ID" value="EDP95160.1"/>
    <property type="molecule type" value="Genomic_DNA"/>
</dbReference>
<dbReference type="GO" id="GO:0016787">
    <property type="term" value="F:hydrolase activity"/>
    <property type="evidence" value="ECO:0007669"/>
    <property type="project" value="UniProtKB-KW"/>
</dbReference>
<dbReference type="PANTHER" id="PTHR10885:SF0">
    <property type="entry name" value="ISOPENTENYL-DIPHOSPHATE DELTA-ISOMERASE"/>
    <property type="match status" value="1"/>
</dbReference>
<organism evidence="3 4">
    <name type="scientific">Kordia algicida OT-1</name>
    <dbReference type="NCBI Taxonomy" id="391587"/>
    <lineage>
        <taxon>Bacteria</taxon>
        <taxon>Pseudomonadati</taxon>
        <taxon>Bacteroidota</taxon>
        <taxon>Flavobacteriia</taxon>
        <taxon>Flavobacteriales</taxon>
        <taxon>Flavobacteriaceae</taxon>
        <taxon>Kordia</taxon>
    </lineage>
</organism>
<dbReference type="eggNOG" id="COG1443">
    <property type="taxonomic scope" value="Bacteria"/>
</dbReference>
<dbReference type="OrthoDB" id="9786032at2"/>
<keyword evidence="1" id="KW-0378">Hydrolase</keyword>
<dbReference type="AlphaFoldDB" id="A9E5B3"/>
<gene>
    <name evidence="3" type="ORF">KAOT1_06742</name>
</gene>
<name>A9E5B3_9FLAO</name>
<dbReference type="Gene3D" id="3.90.79.10">
    <property type="entry name" value="Nucleoside Triphosphate Pyrophosphohydrolase"/>
    <property type="match status" value="1"/>
</dbReference>
<dbReference type="InterPro" id="IPR015797">
    <property type="entry name" value="NUDIX_hydrolase-like_dom_sf"/>
</dbReference>
<evidence type="ECO:0000313" key="3">
    <source>
        <dbReference type="EMBL" id="EDP95160.1"/>
    </source>
</evidence>
<dbReference type="HOGENOM" id="CLU_060552_1_0_10"/>
<keyword evidence="4" id="KW-1185">Reference proteome</keyword>
<dbReference type="SUPFAM" id="SSF55811">
    <property type="entry name" value="Nudix"/>
    <property type="match status" value="1"/>
</dbReference>
<dbReference type="Proteomes" id="UP000002945">
    <property type="component" value="Unassembled WGS sequence"/>
</dbReference>